<dbReference type="Proteomes" id="UP000016923">
    <property type="component" value="Unassembled WGS sequence"/>
</dbReference>
<feature type="domain" description="DUF6590" evidence="1">
    <location>
        <begin position="6"/>
        <end position="147"/>
    </location>
</feature>
<dbReference type="PANTHER" id="PTHR35391:SF5">
    <property type="entry name" value="DUF6590 DOMAIN-CONTAINING PROTEIN"/>
    <property type="match status" value="1"/>
</dbReference>
<gene>
    <name evidence="2" type="ORF">F503_07468</name>
</gene>
<dbReference type="VEuPathDB" id="FungiDB:F503_07468"/>
<evidence type="ECO:0000313" key="2">
    <source>
        <dbReference type="EMBL" id="EPE09692.1"/>
    </source>
</evidence>
<dbReference type="EMBL" id="KE148147">
    <property type="protein sequence ID" value="EPE09692.1"/>
    <property type="molecule type" value="Genomic_DNA"/>
</dbReference>
<evidence type="ECO:0000259" key="1">
    <source>
        <dbReference type="Pfam" id="PF20233"/>
    </source>
</evidence>
<proteinExistence type="predicted"/>
<dbReference type="HOGENOM" id="CLU_104298_0_0_1"/>
<dbReference type="OMA" id="HAVIHMK"/>
<dbReference type="InterPro" id="IPR046497">
    <property type="entry name" value="DUF6590"/>
</dbReference>
<dbReference type="OrthoDB" id="3559580at2759"/>
<dbReference type="AlphaFoldDB" id="S3CA43"/>
<reference evidence="2 3" key="1">
    <citation type="journal article" date="2013" name="BMC Genomics">
        <title>The genome and transcriptome of the pine saprophyte Ophiostoma piceae, and a comparison with the bark beetle-associated pine pathogen Grosmannia clavigera.</title>
        <authorList>
            <person name="Haridas S."/>
            <person name="Wang Y."/>
            <person name="Lim L."/>
            <person name="Massoumi Alamouti S."/>
            <person name="Jackman S."/>
            <person name="Docking R."/>
            <person name="Robertson G."/>
            <person name="Birol I."/>
            <person name="Bohlmann J."/>
            <person name="Breuil C."/>
        </authorList>
    </citation>
    <scope>NUCLEOTIDE SEQUENCE [LARGE SCALE GENOMIC DNA]</scope>
    <source>
        <strain evidence="2 3">UAMH 11346</strain>
    </source>
</reference>
<dbReference type="Pfam" id="PF20233">
    <property type="entry name" value="DUF6590"/>
    <property type="match status" value="1"/>
</dbReference>
<dbReference type="eggNOG" id="ENOG502SV73">
    <property type="taxonomic scope" value="Eukaryota"/>
</dbReference>
<organism evidence="2 3">
    <name type="scientific">Ophiostoma piceae (strain UAMH 11346)</name>
    <name type="common">Sap stain fungus</name>
    <dbReference type="NCBI Taxonomy" id="1262450"/>
    <lineage>
        <taxon>Eukaryota</taxon>
        <taxon>Fungi</taxon>
        <taxon>Dikarya</taxon>
        <taxon>Ascomycota</taxon>
        <taxon>Pezizomycotina</taxon>
        <taxon>Sordariomycetes</taxon>
        <taxon>Sordariomycetidae</taxon>
        <taxon>Ophiostomatales</taxon>
        <taxon>Ophiostomataceae</taxon>
        <taxon>Ophiostoma</taxon>
    </lineage>
</organism>
<name>S3CA43_OPHP1</name>
<keyword evidence="3" id="KW-1185">Reference proteome</keyword>
<dbReference type="PANTHER" id="PTHR35391">
    <property type="entry name" value="C2H2-TYPE DOMAIN-CONTAINING PROTEIN-RELATED"/>
    <property type="match status" value="1"/>
</dbReference>
<accession>S3CA43</accession>
<protein>
    <recommendedName>
        <fullName evidence="1">DUF6590 domain-containing protein</fullName>
    </recommendedName>
</protein>
<dbReference type="STRING" id="1262450.S3CA43"/>
<sequence length="168" mass="18623">MTVQHSSFFTPGRVMLIDWSEPMGHKIGTTINTETKNTHQKNKRFIIVSTSKGHSGCVSISTYGGRGCTKPGSHNEVHGIVYSEGRGPELLPGEAGLGFDPVCMIPDNATEQLQVASRIDYSKVYPVSHNFAVYFIGRISDSDFVKVREAVDVIRQEDYTTTGQFQYM</sequence>
<evidence type="ECO:0000313" key="3">
    <source>
        <dbReference type="Proteomes" id="UP000016923"/>
    </source>
</evidence>